<evidence type="ECO:0000313" key="1">
    <source>
        <dbReference type="EMBL" id="CZQ86114.1"/>
    </source>
</evidence>
<sequence>METSYKLVDSVDEEGKSILVFINPNNPSNIEVVNPRDINNERTR</sequence>
<reference evidence="2 4" key="2">
    <citation type="submission" date="2016-10" db="EMBL/GenBank/DDBJ databases">
        <authorList>
            <person name="Varghese N."/>
            <person name="Submissions S."/>
        </authorList>
    </citation>
    <scope>NUCLEOTIDE SEQUENCE [LARGE SCALE GENOMIC DNA]</scope>
    <source>
        <strain evidence="2 4">DSM 2094</strain>
    </source>
</reference>
<dbReference type="Proteomes" id="UP000195947">
    <property type="component" value="Unassembled WGS sequence"/>
</dbReference>
<accession>A0AB38BDR6</accession>
<proteinExistence type="predicted"/>
<evidence type="ECO:0000313" key="2">
    <source>
        <dbReference type="EMBL" id="SFH44972.1"/>
    </source>
</evidence>
<comment type="caution">
    <text evidence="2">The sequence shown here is derived from an EMBL/GenBank/DDBJ whole genome shotgun (WGS) entry which is preliminary data.</text>
</comment>
<protein>
    <submittedName>
        <fullName evidence="2">Uncharacterized protein</fullName>
    </submittedName>
</protein>
<evidence type="ECO:0000313" key="3">
    <source>
        <dbReference type="Proteomes" id="UP000195947"/>
    </source>
</evidence>
<gene>
    <name evidence="2" type="ORF">SAMN04488507_10011</name>
    <name evidence="1" type="ORF">TFLO_715</name>
</gene>
<name>A0AB38BDR6_9LACT</name>
<dbReference type="AlphaFoldDB" id="A0AB38BDR6"/>
<dbReference type="Proteomes" id="UP000199686">
    <property type="component" value="Unassembled WGS sequence"/>
</dbReference>
<evidence type="ECO:0000313" key="4">
    <source>
        <dbReference type="Proteomes" id="UP000199686"/>
    </source>
</evidence>
<dbReference type="EMBL" id="FJMZ01000005">
    <property type="protein sequence ID" value="CZQ86114.1"/>
    <property type="molecule type" value="Genomic_DNA"/>
</dbReference>
<keyword evidence="3" id="KW-1185">Reference proteome</keyword>
<dbReference type="EMBL" id="FOQC01000001">
    <property type="protein sequence ID" value="SFH44972.1"/>
    <property type="molecule type" value="Genomic_DNA"/>
</dbReference>
<reference evidence="1 3" key="1">
    <citation type="submission" date="2016-02" db="EMBL/GenBank/DDBJ databases">
        <authorList>
            <person name="Strepis N."/>
        </authorList>
    </citation>
    <scope>NUCLEOTIDE SEQUENCE [LARGE SCALE GENOMIC DNA]</scope>
    <source>
        <strain evidence="1">Trichococcus flocculiformis</strain>
    </source>
</reference>
<organism evidence="2 4">
    <name type="scientific">Trichococcus flocculiformis</name>
    <dbReference type="NCBI Taxonomy" id="82803"/>
    <lineage>
        <taxon>Bacteria</taxon>
        <taxon>Bacillati</taxon>
        <taxon>Bacillota</taxon>
        <taxon>Bacilli</taxon>
        <taxon>Lactobacillales</taxon>
        <taxon>Carnobacteriaceae</taxon>
        <taxon>Trichococcus</taxon>
    </lineage>
</organism>